<organism evidence="2 3">
    <name type="scientific">Brunnivagina elsteri CCALA 953</name>
    <dbReference type="NCBI Taxonomy" id="987040"/>
    <lineage>
        <taxon>Bacteria</taxon>
        <taxon>Bacillati</taxon>
        <taxon>Cyanobacteriota</taxon>
        <taxon>Cyanophyceae</taxon>
        <taxon>Nostocales</taxon>
        <taxon>Calotrichaceae</taxon>
        <taxon>Brunnivagina</taxon>
    </lineage>
</organism>
<dbReference type="Proteomes" id="UP000218238">
    <property type="component" value="Unassembled WGS sequence"/>
</dbReference>
<evidence type="ECO:0000313" key="3">
    <source>
        <dbReference type="Proteomes" id="UP000218238"/>
    </source>
</evidence>
<reference evidence="2 3" key="1">
    <citation type="submission" date="2017-08" db="EMBL/GenBank/DDBJ databases">
        <title>Draft genome sequence of filamentous cyanobacterium Calothrix elsteri CCALA 953.</title>
        <authorList>
            <person name="Gagunashvili A.N."/>
            <person name="Elster J."/>
            <person name="Andresson O.S."/>
        </authorList>
    </citation>
    <scope>NUCLEOTIDE SEQUENCE [LARGE SCALE GENOMIC DNA]</scope>
    <source>
        <strain evidence="2 3">CCALA 953</strain>
    </source>
</reference>
<feature type="chain" id="PRO_5013059297" evidence="1">
    <location>
        <begin position="28"/>
        <end position="240"/>
    </location>
</feature>
<keyword evidence="1" id="KW-0732">Signal</keyword>
<evidence type="ECO:0000256" key="1">
    <source>
        <dbReference type="SAM" id="SignalP"/>
    </source>
</evidence>
<evidence type="ECO:0000313" key="2">
    <source>
        <dbReference type="EMBL" id="PAX59440.1"/>
    </source>
</evidence>
<sequence length="240" mass="26653">MIKKIIITFATSIATSIAAILPLNSAAAIQYQGSNFFVVNGSGNYEQENWVPKKLILNGNAREKAEVIVNSSVAINNPQYSTNCKALFIPIDTVKNHLGIIKVGSQTVNINQLPTNGNNCSYWGMSDRPNNFITRPDADRSGRFVVIVNQETIQPVEVLIQERRVVSFNACGFGTLGEQRKIKRDRYNAIIESTLIPLPTKFTFKNQEYTTSSFPTTSDSKVPVCRQVGGEAIEYKPMSW</sequence>
<name>A0A2A2TLZ8_9CYAN</name>
<comment type="caution">
    <text evidence="2">The sequence shown here is derived from an EMBL/GenBank/DDBJ whole genome shotgun (WGS) entry which is preliminary data.</text>
</comment>
<protein>
    <submittedName>
        <fullName evidence="2">Uncharacterized protein</fullName>
    </submittedName>
</protein>
<dbReference type="EMBL" id="NTFS01000051">
    <property type="protein sequence ID" value="PAX59440.1"/>
    <property type="molecule type" value="Genomic_DNA"/>
</dbReference>
<keyword evidence="3" id="KW-1185">Reference proteome</keyword>
<accession>A0A2A2TLZ8</accession>
<dbReference type="AlphaFoldDB" id="A0A2A2TLZ8"/>
<gene>
    <name evidence="2" type="ORF">CK510_07055</name>
</gene>
<proteinExistence type="predicted"/>
<dbReference type="RefSeq" id="WP_095721023.1">
    <property type="nucleotide sequence ID" value="NZ_NTFS01000051.1"/>
</dbReference>
<feature type="signal peptide" evidence="1">
    <location>
        <begin position="1"/>
        <end position="27"/>
    </location>
</feature>